<dbReference type="Proteomes" id="UP000664132">
    <property type="component" value="Unassembled WGS sequence"/>
</dbReference>
<dbReference type="Pfam" id="PF07690">
    <property type="entry name" value="MFS_1"/>
    <property type="match status" value="1"/>
</dbReference>
<sequence>MRLLQSFVAELGLLSLVRAPRDTKLIILQRFTRFFAFGGSTIVLALYLHALKLPDSQIGLFMSLALVGDVISFGLALLADGIGRKVVLGFGALLMVFSGVVFALSGNFWVLLGAGVVGIISPNGREIGPFSAIEESTLAHLTPLEIRSDIFAWYTVIGSAGNAAGKLATGFIVQHLQTLDGWDQIKSYQAVFFAYAILGAVNFLVTFSLSNEVELYAREEQGSKDGSEDEEPLMSEMQDGEEGEPGLREKRSLLPNISKESRAIVFKLCCLFAVDSLASGLVPASWVTYFFYGKFSLEEGSLGTIFSVMAFLSAISALVAASLSKQIGLIRTMVFTHLPSAIFLMLIPVPSSLAGALVFLILRSSLASMDIAPKAAFLSMVVLPGERTAVMGLISVIRTFSQSGGPVITGILAQSGKFWVTFLVAGLLKAGYDLGLLAGFQSYNQKTDIGTGSEDEVDNV</sequence>
<feature type="compositionally biased region" description="Acidic residues" evidence="5">
    <location>
        <begin position="227"/>
        <end position="244"/>
    </location>
</feature>
<evidence type="ECO:0000256" key="2">
    <source>
        <dbReference type="ARBA" id="ARBA00022692"/>
    </source>
</evidence>
<evidence type="ECO:0000313" key="9">
    <source>
        <dbReference type="Proteomes" id="UP000664132"/>
    </source>
</evidence>
<comment type="caution">
    <text evidence="8">The sequence shown here is derived from an EMBL/GenBank/DDBJ whole genome shotgun (WGS) entry which is preliminary data.</text>
</comment>
<evidence type="ECO:0000256" key="4">
    <source>
        <dbReference type="ARBA" id="ARBA00023136"/>
    </source>
</evidence>
<dbReference type="Gene3D" id="1.20.1250.20">
    <property type="entry name" value="MFS general substrate transporter like domains"/>
    <property type="match status" value="1"/>
</dbReference>
<dbReference type="SUPFAM" id="SSF103473">
    <property type="entry name" value="MFS general substrate transporter"/>
    <property type="match status" value="1"/>
</dbReference>
<dbReference type="GO" id="GO:0022857">
    <property type="term" value="F:transmembrane transporter activity"/>
    <property type="evidence" value="ECO:0007669"/>
    <property type="project" value="InterPro"/>
</dbReference>
<dbReference type="InterPro" id="IPR036259">
    <property type="entry name" value="MFS_trans_sf"/>
</dbReference>
<protein>
    <recommendedName>
        <fullName evidence="7">Major facilitator superfamily (MFS) profile domain-containing protein</fullName>
    </recommendedName>
</protein>
<organism evidence="8 9">
    <name type="scientific">Cadophora malorum</name>
    <dbReference type="NCBI Taxonomy" id="108018"/>
    <lineage>
        <taxon>Eukaryota</taxon>
        <taxon>Fungi</taxon>
        <taxon>Dikarya</taxon>
        <taxon>Ascomycota</taxon>
        <taxon>Pezizomycotina</taxon>
        <taxon>Leotiomycetes</taxon>
        <taxon>Helotiales</taxon>
        <taxon>Ploettnerulaceae</taxon>
        <taxon>Cadophora</taxon>
    </lineage>
</organism>
<feature type="transmembrane region" description="Helical" evidence="6">
    <location>
        <begin position="57"/>
        <end position="79"/>
    </location>
</feature>
<dbReference type="PROSITE" id="PS00216">
    <property type="entry name" value="SUGAR_TRANSPORT_1"/>
    <property type="match status" value="1"/>
</dbReference>
<feature type="transmembrane region" description="Helical" evidence="6">
    <location>
        <begin position="264"/>
        <end position="292"/>
    </location>
</feature>
<gene>
    <name evidence="8" type="ORF">IFR04_005773</name>
</gene>
<keyword evidence="3 6" id="KW-1133">Transmembrane helix</keyword>
<reference evidence="8" key="1">
    <citation type="submission" date="2021-02" db="EMBL/GenBank/DDBJ databases">
        <title>Genome sequence Cadophora malorum strain M34.</title>
        <authorList>
            <person name="Stefanovic E."/>
            <person name="Vu D."/>
            <person name="Scully C."/>
            <person name="Dijksterhuis J."/>
            <person name="Roader J."/>
            <person name="Houbraken J."/>
        </authorList>
    </citation>
    <scope>NUCLEOTIDE SEQUENCE</scope>
    <source>
        <strain evidence="8">M34</strain>
    </source>
</reference>
<dbReference type="PANTHER" id="PTHR23520">
    <property type="entry name" value="TRANSPORTER, PUTATIVE (AFU_ORTHOLOGUE AFUA_3G04000)-RELATED"/>
    <property type="match status" value="1"/>
</dbReference>
<dbReference type="EMBL" id="JAFJYH010000071">
    <property type="protein sequence ID" value="KAG4421130.1"/>
    <property type="molecule type" value="Genomic_DNA"/>
</dbReference>
<name>A0A8H7TKZ0_9HELO</name>
<feature type="transmembrane region" description="Helical" evidence="6">
    <location>
        <begin position="86"/>
        <end position="112"/>
    </location>
</feature>
<feature type="region of interest" description="Disordered" evidence="5">
    <location>
        <begin position="219"/>
        <end position="247"/>
    </location>
</feature>
<accession>A0A8H7TKZ0</accession>
<dbReference type="GO" id="GO:0000329">
    <property type="term" value="C:fungal-type vacuole membrane"/>
    <property type="evidence" value="ECO:0007669"/>
    <property type="project" value="TreeGrafter"/>
</dbReference>
<dbReference type="OrthoDB" id="10027823at2759"/>
<feature type="transmembrane region" description="Helical" evidence="6">
    <location>
        <begin position="31"/>
        <end position="51"/>
    </location>
</feature>
<keyword evidence="4 6" id="KW-0472">Membrane</keyword>
<dbReference type="InterPro" id="IPR005829">
    <property type="entry name" value="Sugar_transporter_CS"/>
</dbReference>
<evidence type="ECO:0000313" key="8">
    <source>
        <dbReference type="EMBL" id="KAG4421130.1"/>
    </source>
</evidence>
<evidence type="ECO:0000256" key="5">
    <source>
        <dbReference type="SAM" id="MobiDB-lite"/>
    </source>
</evidence>
<dbReference type="AlphaFoldDB" id="A0A8H7TKZ0"/>
<feature type="transmembrane region" description="Helical" evidence="6">
    <location>
        <begin position="188"/>
        <end position="209"/>
    </location>
</feature>
<dbReference type="PANTHER" id="PTHR23520:SF5">
    <property type="entry name" value="TRANSPORTER, PUTATIVE (AFU_ORTHOLOGUE AFUA_3G04000)-RELATED"/>
    <property type="match status" value="1"/>
</dbReference>
<feature type="transmembrane region" description="Helical" evidence="6">
    <location>
        <begin position="304"/>
        <end position="323"/>
    </location>
</feature>
<dbReference type="InterPro" id="IPR020846">
    <property type="entry name" value="MFS_dom"/>
</dbReference>
<dbReference type="PROSITE" id="PS50850">
    <property type="entry name" value="MFS"/>
    <property type="match status" value="1"/>
</dbReference>
<evidence type="ECO:0000256" key="1">
    <source>
        <dbReference type="ARBA" id="ARBA00004141"/>
    </source>
</evidence>
<evidence type="ECO:0000259" key="7">
    <source>
        <dbReference type="PROSITE" id="PS50850"/>
    </source>
</evidence>
<feature type="domain" description="Major facilitator superfamily (MFS) profile" evidence="7">
    <location>
        <begin position="8"/>
        <end position="443"/>
    </location>
</feature>
<evidence type="ECO:0000256" key="6">
    <source>
        <dbReference type="SAM" id="Phobius"/>
    </source>
</evidence>
<evidence type="ECO:0000256" key="3">
    <source>
        <dbReference type="ARBA" id="ARBA00022989"/>
    </source>
</evidence>
<keyword evidence="9" id="KW-1185">Reference proteome</keyword>
<keyword evidence="2 6" id="KW-0812">Transmembrane</keyword>
<comment type="subcellular location">
    <subcellularLocation>
        <location evidence="1">Membrane</location>
        <topology evidence="1">Multi-pass membrane protein</topology>
    </subcellularLocation>
</comment>
<proteinExistence type="predicted"/>
<feature type="transmembrane region" description="Helical" evidence="6">
    <location>
        <begin position="335"/>
        <end position="362"/>
    </location>
</feature>
<dbReference type="InterPro" id="IPR011701">
    <property type="entry name" value="MFS"/>
</dbReference>